<dbReference type="Gene3D" id="1.10.10.1180">
    <property type="entry name" value="MAN1, winged-helix domain"/>
    <property type="match status" value="1"/>
</dbReference>
<evidence type="ECO:0000256" key="3">
    <source>
        <dbReference type="ARBA" id="ARBA00022692"/>
    </source>
</evidence>
<dbReference type="RefSeq" id="XP_022658461.1">
    <property type="nucleotide sequence ID" value="XM_022802726.1"/>
</dbReference>
<feature type="compositionally biased region" description="Basic and acidic residues" evidence="7">
    <location>
        <begin position="1"/>
        <end position="10"/>
    </location>
</feature>
<dbReference type="InterPro" id="IPR012677">
    <property type="entry name" value="Nucleotide-bd_a/b_plait_sf"/>
</dbReference>
<feature type="domain" description="LEM" evidence="9">
    <location>
        <begin position="1"/>
        <end position="41"/>
    </location>
</feature>
<name>A0A7M7MFQ8_VARDE</name>
<evidence type="ECO:0000259" key="9">
    <source>
        <dbReference type="PROSITE" id="PS50954"/>
    </source>
</evidence>
<keyword evidence="11" id="KW-1185">Reference proteome</keyword>
<dbReference type="InterPro" id="IPR035979">
    <property type="entry name" value="RBD_domain_sf"/>
</dbReference>
<dbReference type="OrthoDB" id="118234at2759"/>
<keyword evidence="6" id="KW-0539">Nucleus</keyword>
<keyword evidence="2" id="KW-0597">Phosphoprotein</keyword>
<dbReference type="OMA" id="ARIMHIG"/>
<dbReference type="SUPFAM" id="SSF54928">
    <property type="entry name" value="RNA-binding domain, RBD"/>
    <property type="match status" value="1"/>
</dbReference>
<accession>A0A7M7MFQ8</accession>
<sequence length="718" mass="80196">MAISDDELRGRLTALGCDVGPIDDTTRPLYVAMLKRREGAEKANRQGRSSKSASGWSNTSSNQETLPVKSRSSSRTRGKPSQAFSSDDEAPAETSRPTRRSTTYTFKGGYAQSYRKSANSDTPSTPGSMTSSTMYSSPGGDQSSGLEDSGGGGSNQSLFSTGLSPVRPDTPPLSLVSRSTKYMRRPLHPPNNNSKNSNNNESNHNHMPHSRNNYVSSNTGGTTGNGFSDDELDNQEVPPLHRYYRPMSLFNSLRNKGIPMNYSSGSSLMSQSSYLSGAAYGGLRNLRRPQLGATTGATRSHFVPKLLTWITVIFFLGLAVLYYRLGQDAQPSVGAGVPSVAELIKYDKCSKRPNAGEEAGYTCIPEELFGKSLEVASKIQTLLEQKKYEQVCGNEDSNVDERLTYEEAARHAGTSLDNGTFISAVYLITQNPSWGVEVSRDSEDTFLMPHYLAPLWCRLQRAVMQMFLQALLFVFFVVVVACTYWYLQNRKVNYRERRRQINGLVEDITDLLTNNAADNPETPYLPILEIRDKLLPTAAMSRNMAQLWREVEDKFEQTEGARVAREKQRVRGEWFQVWRWLSPPTTTVNGQWAMGNKVWQGKAFDGSSAGRPLTNCLKIKNMFNKLEERGEGWVQDVQRELLTKCGPNHGIVHMHVAEDSPDGIVYAKMLSLEAAGEVYRKLHGSWFDRRLVTAKYLREKRYHEKFPESSALASQMDL</sequence>
<feature type="region of interest" description="Disordered" evidence="7">
    <location>
        <begin position="1"/>
        <end position="25"/>
    </location>
</feature>
<evidence type="ECO:0000256" key="5">
    <source>
        <dbReference type="ARBA" id="ARBA00023136"/>
    </source>
</evidence>
<dbReference type="CDD" id="cd12934">
    <property type="entry name" value="LEM"/>
    <property type="match status" value="1"/>
</dbReference>
<keyword evidence="5 8" id="KW-0472">Membrane</keyword>
<dbReference type="SMART" id="SM00540">
    <property type="entry name" value="LEM"/>
    <property type="match status" value="1"/>
</dbReference>
<feature type="compositionally biased region" description="Low complexity" evidence="7">
    <location>
        <begin position="122"/>
        <end position="147"/>
    </location>
</feature>
<evidence type="ECO:0000313" key="11">
    <source>
        <dbReference type="Proteomes" id="UP000594260"/>
    </source>
</evidence>
<organism evidence="10 11">
    <name type="scientific">Varroa destructor</name>
    <name type="common">Honeybee mite</name>
    <dbReference type="NCBI Taxonomy" id="109461"/>
    <lineage>
        <taxon>Eukaryota</taxon>
        <taxon>Metazoa</taxon>
        <taxon>Ecdysozoa</taxon>
        <taxon>Arthropoda</taxon>
        <taxon>Chelicerata</taxon>
        <taxon>Arachnida</taxon>
        <taxon>Acari</taxon>
        <taxon>Parasitiformes</taxon>
        <taxon>Mesostigmata</taxon>
        <taxon>Gamasina</taxon>
        <taxon>Dermanyssoidea</taxon>
        <taxon>Varroidae</taxon>
        <taxon>Varroa</taxon>
    </lineage>
</organism>
<protein>
    <recommendedName>
        <fullName evidence="9">LEM domain-containing protein</fullName>
    </recommendedName>
</protein>
<evidence type="ECO:0000256" key="2">
    <source>
        <dbReference type="ARBA" id="ARBA00022553"/>
    </source>
</evidence>
<evidence type="ECO:0000256" key="4">
    <source>
        <dbReference type="ARBA" id="ARBA00022989"/>
    </source>
</evidence>
<dbReference type="GO" id="GO:0031490">
    <property type="term" value="F:chromatin DNA binding"/>
    <property type="evidence" value="ECO:0007669"/>
    <property type="project" value="TreeGrafter"/>
</dbReference>
<evidence type="ECO:0000256" key="8">
    <source>
        <dbReference type="SAM" id="Phobius"/>
    </source>
</evidence>
<feature type="transmembrane region" description="Helical" evidence="8">
    <location>
        <begin position="306"/>
        <end position="323"/>
    </location>
</feature>
<dbReference type="GO" id="GO:0006998">
    <property type="term" value="P:nuclear envelope organization"/>
    <property type="evidence" value="ECO:0007669"/>
    <property type="project" value="TreeGrafter"/>
</dbReference>
<evidence type="ECO:0000256" key="7">
    <source>
        <dbReference type="SAM" id="MobiDB-lite"/>
    </source>
</evidence>
<dbReference type="PROSITE" id="PS50954">
    <property type="entry name" value="LEM"/>
    <property type="match status" value="1"/>
</dbReference>
<dbReference type="GO" id="GO:0005637">
    <property type="term" value="C:nuclear inner membrane"/>
    <property type="evidence" value="ECO:0007669"/>
    <property type="project" value="UniProtKB-SubCell"/>
</dbReference>
<dbReference type="Gene3D" id="1.10.720.40">
    <property type="match status" value="1"/>
</dbReference>
<keyword evidence="4 8" id="KW-1133">Transmembrane helix</keyword>
<dbReference type="InParanoid" id="A0A7M7MFQ8"/>
<reference evidence="10" key="1">
    <citation type="submission" date="2021-01" db="UniProtKB">
        <authorList>
            <consortium name="EnsemblMetazoa"/>
        </authorList>
    </citation>
    <scope>IDENTIFICATION</scope>
</reference>
<dbReference type="CTD" id="37838"/>
<dbReference type="InterPro" id="IPR041885">
    <property type="entry name" value="MAN1_winged_helix_dom"/>
</dbReference>
<feature type="region of interest" description="Disordered" evidence="7">
    <location>
        <begin position="37"/>
        <end position="233"/>
    </location>
</feature>
<evidence type="ECO:0000313" key="10">
    <source>
        <dbReference type="EnsemblMetazoa" id="XP_022658461"/>
    </source>
</evidence>
<comment type="subcellular location">
    <subcellularLocation>
        <location evidence="1">Nucleus inner membrane</location>
        <topology evidence="1">Multi-pass membrane protein</topology>
    </subcellularLocation>
</comment>
<dbReference type="Pfam" id="PF03020">
    <property type="entry name" value="LEM"/>
    <property type="match status" value="1"/>
</dbReference>
<feature type="compositionally biased region" description="Polar residues" evidence="7">
    <location>
        <begin position="46"/>
        <end position="71"/>
    </location>
</feature>
<dbReference type="EnsemblMetazoa" id="XM_022802726">
    <property type="protein sequence ID" value="XP_022658461"/>
    <property type="gene ID" value="LOC111249183"/>
</dbReference>
<dbReference type="PANTHER" id="PTHR13428">
    <property type="entry name" value="INNER NUCLEAR MEMBRANE PROTEIN MAN1 LEM DOMAIN CONTAINING PROTEIN"/>
    <property type="match status" value="1"/>
</dbReference>
<dbReference type="SUPFAM" id="SSF63451">
    <property type="entry name" value="LEM domain"/>
    <property type="match status" value="1"/>
</dbReference>
<keyword evidence="3 8" id="KW-0812">Transmembrane</keyword>
<dbReference type="Gene3D" id="3.30.70.330">
    <property type="match status" value="1"/>
</dbReference>
<dbReference type="Proteomes" id="UP000594260">
    <property type="component" value="Unplaced"/>
</dbReference>
<dbReference type="KEGG" id="vde:111249183"/>
<dbReference type="InterPro" id="IPR003887">
    <property type="entry name" value="LEM_dom"/>
</dbReference>
<evidence type="ECO:0000256" key="6">
    <source>
        <dbReference type="ARBA" id="ARBA00023242"/>
    </source>
</evidence>
<dbReference type="AlphaFoldDB" id="A0A7M7MFQ8"/>
<dbReference type="FunCoup" id="A0A7M7MFQ8">
    <property type="interactions" value="1253"/>
</dbReference>
<dbReference type="PANTHER" id="PTHR13428:SF12">
    <property type="entry name" value="INNER NUCLEAR MEMBRANE PROTEIN MAN1"/>
    <property type="match status" value="1"/>
</dbReference>
<dbReference type="GeneID" id="111249183"/>
<feature type="compositionally biased region" description="Low complexity" evidence="7">
    <location>
        <begin position="190"/>
        <end position="202"/>
    </location>
</feature>
<dbReference type="Pfam" id="PF09402">
    <property type="entry name" value="MSC"/>
    <property type="match status" value="1"/>
</dbReference>
<dbReference type="InterPro" id="IPR052277">
    <property type="entry name" value="INM_ESCRT-Associated"/>
</dbReference>
<dbReference type="GO" id="GO:0030514">
    <property type="term" value="P:negative regulation of BMP signaling pathway"/>
    <property type="evidence" value="ECO:0007669"/>
    <property type="project" value="TreeGrafter"/>
</dbReference>
<dbReference type="InterPro" id="IPR018996">
    <property type="entry name" value="Man1/Src1-like_C"/>
</dbReference>
<proteinExistence type="predicted"/>
<evidence type="ECO:0000256" key="1">
    <source>
        <dbReference type="ARBA" id="ARBA00004473"/>
    </source>
</evidence>
<dbReference type="InterPro" id="IPR011015">
    <property type="entry name" value="LEM/LEM-like_dom_sf"/>
</dbReference>
<feature type="transmembrane region" description="Helical" evidence="8">
    <location>
        <begin position="466"/>
        <end position="487"/>
    </location>
</feature>